<dbReference type="eggNOG" id="COG2606">
    <property type="taxonomic scope" value="Bacteria"/>
</dbReference>
<evidence type="ECO:0000256" key="2">
    <source>
        <dbReference type="ARBA" id="ARBA00022917"/>
    </source>
</evidence>
<name>C8PKY1_9BACT</name>
<evidence type="ECO:0000313" key="6">
    <source>
        <dbReference type="EMBL" id="EEV16740.1"/>
    </source>
</evidence>
<dbReference type="Proteomes" id="UP000005709">
    <property type="component" value="Unassembled WGS sequence"/>
</dbReference>
<reference evidence="6 7" key="1">
    <citation type="submission" date="2009-07" db="EMBL/GenBank/DDBJ databases">
        <authorList>
            <person name="Madupu R."/>
            <person name="Sebastian Y."/>
            <person name="Durkin A.S."/>
            <person name="Torralba M."/>
            <person name="Methe B."/>
            <person name="Sutton G.G."/>
            <person name="Strausberg R.L."/>
            <person name="Nelson K.E."/>
        </authorList>
    </citation>
    <scope>NUCLEOTIDE SEQUENCE [LARGE SCALE GENOMIC DNA]</scope>
    <source>
        <strain evidence="6 7">RM3268</strain>
    </source>
</reference>
<dbReference type="InterPro" id="IPR007214">
    <property type="entry name" value="YbaK/aa-tRNA-synth-assoc-dom"/>
</dbReference>
<dbReference type="EMBL" id="ACYG01000030">
    <property type="protein sequence ID" value="EEV16740.1"/>
    <property type="molecule type" value="Genomic_DNA"/>
</dbReference>
<evidence type="ECO:0000259" key="5">
    <source>
        <dbReference type="Pfam" id="PF04073"/>
    </source>
</evidence>
<organism evidence="6 7">
    <name type="scientific">Campylobacter gracilis RM3268</name>
    <dbReference type="NCBI Taxonomy" id="553220"/>
    <lineage>
        <taxon>Bacteria</taxon>
        <taxon>Pseudomonadati</taxon>
        <taxon>Campylobacterota</taxon>
        <taxon>Epsilonproteobacteria</taxon>
        <taxon>Campylobacterales</taxon>
        <taxon>Campylobacteraceae</taxon>
        <taxon>Campylobacter</taxon>
    </lineage>
</organism>
<sequence>MSSKTNAARVLDGLKIPYEIKEYAVDPLNLDAVHVANSVNEPIERVYKTIVCTADHEYVVACLQGDLNLDLKALAHICGAKRCELMDLKDLQKVTGYVRGGCSPLGMKKHFRTFIDERALTQEKIYVSAGVRGKQIALAPKDLATATEAQICKITHD</sequence>
<dbReference type="PIRSF" id="PIRSF006181">
    <property type="entry name" value="EbsC_YbaK"/>
    <property type="match status" value="1"/>
</dbReference>
<proteinExistence type="inferred from homology"/>
<dbReference type="GO" id="GO:0002161">
    <property type="term" value="F:aminoacyl-tRNA deacylase activity"/>
    <property type="evidence" value="ECO:0007669"/>
    <property type="project" value="InterPro"/>
</dbReference>
<dbReference type="OrthoDB" id="9809296at2"/>
<evidence type="ECO:0000313" key="7">
    <source>
        <dbReference type="Proteomes" id="UP000005709"/>
    </source>
</evidence>
<dbReference type="PANTHER" id="PTHR30411">
    <property type="entry name" value="CYTOPLASMIC PROTEIN"/>
    <property type="match status" value="1"/>
</dbReference>
<comment type="similarity">
    <text evidence="1 4">Belongs to the prolyl-tRNA editing family. YbaK/EbsC subfamily.</text>
</comment>
<dbReference type="GO" id="GO:0006412">
    <property type="term" value="P:translation"/>
    <property type="evidence" value="ECO:0007669"/>
    <property type="project" value="UniProtKB-KW"/>
</dbReference>
<dbReference type="SUPFAM" id="SSF55826">
    <property type="entry name" value="YbaK/ProRS associated domain"/>
    <property type="match status" value="1"/>
</dbReference>
<comment type="caution">
    <text evidence="6">The sequence shown here is derived from an EMBL/GenBank/DDBJ whole genome shotgun (WGS) entry which is preliminary data.</text>
</comment>
<dbReference type="GO" id="GO:0016829">
    <property type="term" value="F:lyase activity"/>
    <property type="evidence" value="ECO:0007669"/>
    <property type="project" value="UniProtKB-KW"/>
</dbReference>
<dbReference type="Gene3D" id="3.90.960.10">
    <property type="entry name" value="YbaK/aminoacyl-tRNA synthetase-associated domain"/>
    <property type="match status" value="1"/>
</dbReference>
<accession>C8PKY1</accession>
<dbReference type="PANTHER" id="PTHR30411:SF0">
    <property type="entry name" value="CYS-TRNA(PRO)_CYS-TRNA(CYS) DEACYLASE YBAK"/>
    <property type="match status" value="1"/>
</dbReference>
<dbReference type="RefSeq" id="WP_005873068.1">
    <property type="nucleotide sequence ID" value="NZ_ACYG01000030.1"/>
</dbReference>
<feature type="domain" description="YbaK/aminoacyl-tRNA synthetase-associated" evidence="5">
    <location>
        <begin position="32"/>
        <end position="145"/>
    </location>
</feature>
<evidence type="ECO:0000256" key="4">
    <source>
        <dbReference type="PIRNR" id="PIRNR006181"/>
    </source>
</evidence>
<evidence type="ECO:0000256" key="3">
    <source>
        <dbReference type="ARBA" id="ARBA00023239"/>
    </source>
</evidence>
<keyword evidence="2 4" id="KW-0648">Protein biosynthesis</keyword>
<dbReference type="NCBIfam" id="TIGR00011">
    <property type="entry name" value="YbaK_EbsC"/>
    <property type="match status" value="1"/>
</dbReference>
<gene>
    <name evidence="6" type="primary">ybaK</name>
    <name evidence="6" type="ORF">CAMGR0001_0354</name>
</gene>
<dbReference type="AlphaFoldDB" id="C8PKY1"/>
<dbReference type="Pfam" id="PF04073">
    <property type="entry name" value="tRNA_edit"/>
    <property type="match status" value="1"/>
</dbReference>
<keyword evidence="7" id="KW-1185">Reference proteome</keyword>
<dbReference type="STRING" id="824.CGRAC_0060"/>
<dbReference type="InterPro" id="IPR004369">
    <property type="entry name" value="Prolyl-tRNA_editing_YbaK/EbsC"/>
</dbReference>
<dbReference type="EC" id="4.2.-.-" evidence="4"/>
<dbReference type="InterPro" id="IPR036754">
    <property type="entry name" value="YbaK/aa-tRNA-synt-asso_dom_sf"/>
</dbReference>
<dbReference type="CDD" id="cd00002">
    <property type="entry name" value="YbaK_deacylase"/>
    <property type="match status" value="1"/>
</dbReference>
<keyword evidence="3 4" id="KW-0456">Lyase</keyword>
<evidence type="ECO:0000256" key="1">
    <source>
        <dbReference type="ARBA" id="ARBA00009798"/>
    </source>
</evidence>
<protein>
    <recommendedName>
        <fullName evidence="4">Cys-tRNA(Pro)/Cys-tRNA(Cys) deacylase</fullName>
        <ecNumber evidence="4">4.2.-.-</ecNumber>
    </recommendedName>
</protein>